<evidence type="ECO:0000256" key="6">
    <source>
        <dbReference type="ARBA" id="ARBA00023024"/>
    </source>
</evidence>
<evidence type="ECO:0000256" key="13">
    <source>
        <dbReference type="SAM" id="SignalP"/>
    </source>
</evidence>
<feature type="domain" description="GH18" evidence="15">
    <location>
        <begin position="152"/>
        <end position="508"/>
    </location>
</feature>
<evidence type="ECO:0000256" key="3">
    <source>
        <dbReference type="ARBA" id="ARBA00012729"/>
    </source>
</evidence>
<evidence type="ECO:0000256" key="5">
    <source>
        <dbReference type="ARBA" id="ARBA00022801"/>
    </source>
</evidence>
<dbReference type="SUPFAM" id="SSF57016">
    <property type="entry name" value="Plant lectins/antimicrobial peptides"/>
    <property type="match status" value="2"/>
</dbReference>
<dbReference type="PANTHER" id="PTHR11177:SF333">
    <property type="entry name" value="CHITINASE"/>
    <property type="match status" value="1"/>
</dbReference>
<gene>
    <name evidence="16" type="ORF">PROQFM164_S03g001530</name>
</gene>
<keyword evidence="9 12" id="KW-0326">Glycosidase</keyword>
<keyword evidence="6" id="KW-0146">Chitin degradation</keyword>
<sequence>MLGKHMLRLSILLCVFALLVLGQDCSASKPCATGCCSKSGFCGTTPEHCGDGCLANCDYKLGCDANNPCEEGCCNKFGFCGHGPDFCGKNVCVAGCERKSECDPGFGGEWSESKSCPLNVCCSDFGYCGTTKEFCGNKTVKHETCSKDRYMDRVVGYYEGWSSRRPCHAFWPEQIPLGVYSHVNFAFATIDPDTYKVTPSDHRDVDLYSRLTSLKSYDKDLKVMIAIGGWTFNDPGRTATVFSDIAASEAKQDKFIASLISFMSTHDFDGIDLDWEYPEADDRNGKPEDFKNFPKFMARLKNELKKTPGRSELSITLPASYWYLQHFDLKELAKHVSFFNIMSYDLHGTWDQGNKWTGAFLNAHTNLTEIKSALELLWRNDVKGDQVVMGLAFYGRSYTTQGCVEPGCVYASGGLPGPCSNEAGILLNNEIMDIIHDRKLVPKLYKEATVKVVTWDDQWVSMDDRETLAMKANFARQQCLSGLMVWAISHDTSTADFSRDLAMVSNRQVLMQRAEIDTDIITERTNHKQCHWTNCGDSCPAGWQMIKREDDWKTTNPEYMIDDTHCEGHGSRSWCCPPDAELPKCGWYNFNRGNCKPGCEDGMVEIGSTTNGCKKEDQYQSACCSVEDDYGNGLSSMAVYNTCEWSKENPQCDDGKCSGSKSTILGQSGQGSGDVYCYAGDVWGDHWPKIQHTLRKYCCNTSSKSNRFENCEWRNDVGLHWVGQSCFSGCDSNQVRVAMDGFNEGCYKSGARAYCCDAVSYTETERMSDDLQKFKDALIDWTIAVECTNYYYSATPAKSLSIREDDCEIFASHILVAHLVEILMGYESKQTTHWQRLVNIWNDVVSNQLKNLNTRIMLPFVFSNTSFPELLANGYQTTAKNILDVPDWYDKRFGNKDSGITCSKSLCDYEDGFCDQTDDDDDDDDMFTRRDLQWQKDNGPVLQKRASSKPMDFICIGKAGVERVLAFTRFAYPGPKDWLQLKAKKPDPKKQVTVNEAVDYNDDKDCGDTAIQERQATTAELDPPKGKKSRFNTDHLLEIKLIPKFMLWAIGAGNCPVDCDFFIDYFGEDIIPKTAEKTPGNNLILQKPIARVMEQLGSKTNFDVFRLMDSALNAVKGDLWSFDRPQNTAFDDATWLPLVDSDDSSKALTLLRSVFSVYNYQNSENFQKRFNIVYKKIRGELDLAATEYFKLSGKAVDLGECWDRFFKIQKDLMVSFGRKFVEKGIEELATRWANDSDKEKAEVVNQVLKQLREKMGQIYMNDFKAEYQPSWK</sequence>
<dbReference type="InterPro" id="IPR001002">
    <property type="entry name" value="Chitin-bd_1"/>
</dbReference>
<keyword evidence="10" id="KW-0624">Polysaccharide degradation</keyword>
<dbReference type="EC" id="3.2.1.14" evidence="3"/>
<dbReference type="EMBL" id="HG792017">
    <property type="protein sequence ID" value="CDM34803.1"/>
    <property type="molecule type" value="Genomic_DNA"/>
</dbReference>
<evidence type="ECO:0000256" key="7">
    <source>
        <dbReference type="ARBA" id="ARBA00023026"/>
    </source>
</evidence>
<keyword evidence="8" id="KW-0119">Carbohydrate metabolism</keyword>
<proteinExistence type="inferred from homology"/>
<comment type="caution">
    <text evidence="11">Lacks conserved residue(s) required for the propagation of feature annotation.</text>
</comment>
<dbReference type="AlphaFoldDB" id="W6QDN5"/>
<keyword evidence="4 11" id="KW-0147">Chitin-binding</keyword>
<protein>
    <recommendedName>
        <fullName evidence="3">chitinase</fullName>
        <ecNumber evidence="3">3.2.1.14</ecNumber>
    </recommendedName>
</protein>
<accession>W6QDN5</accession>
<dbReference type="Gene3D" id="3.30.60.10">
    <property type="entry name" value="Endochitinase-like"/>
    <property type="match status" value="2"/>
</dbReference>
<dbReference type="SMART" id="SM00270">
    <property type="entry name" value="ChtBD1"/>
    <property type="match status" value="3"/>
</dbReference>
<reference evidence="16" key="1">
    <citation type="journal article" date="2014" name="Nat. Commun.">
        <title>Multiple recent horizontal transfers of a large genomic region in cheese making fungi.</title>
        <authorList>
            <person name="Cheeseman K."/>
            <person name="Ropars J."/>
            <person name="Renault P."/>
            <person name="Dupont J."/>
            <person name="Gouzy J."/>
            <person name="Branca A."/>
            <person name="Abraham A.L."/>
            <person name="Ceppi M."/>
            <person name="Conseiller E."/>
            <person name="Debuchy R."/>
            <person name="Malagnac F."/>
            <person name="Goarin A."/>
            <person name="Silar P."/>
            <person name="Lacoste S."/>
            <person name="Sallet E."/>
            <person name="Bensimon A."/>
            <person name="Giraud T."/>
            <person name="Brygoo Y."/>
        </authorList>
    </citation>
    <scope>NUCLEOTIDE SEQUENCE [LARGE SCALE GENOMIC DNA]</scope>
    <source>
        <strain evidence="16">FM164</strain>
    </source>
</reference>
<dbReference type="InterPro" id="IPR029070">
    <property type="entry name" value="Chitinase_insertion_sf"/>
</dbReference>
<evidence type="ECO:0000256" key="10">
    <source>
        <dbReference type="ARBA" id="ARBA00023326"/>
    </source>
</evidence>
<dbReference type="InterPro" id="IPR017853">
    <property type="entry name" value="GH"/>
</dbReference>
<dbReference type="GO" id="GO:0008843">
    <property type="term" value="F:endochitinase activity"/>
    <property type="evidence" value="ECO:0007669"/>
    <property type="project" value="UniProtKB-EC"/>
</dbReference>
<dbReference type="InterPro" id="IPR050314">
    <property type="entry name" value="Glycosyl_Hydrlase_18"/>
</dbReference>
<dbReference type="GO" id="GO:0006032">
    <property type="term" value="P:chitin catabolic process"/>
    <property type="evidence" value="ECO:0007669"/>
    <property type="project" value="UniProtKB-KW"/>
</dbReference>
<dbReference type="PROSITE" id="PS01095">
    <property type="entry name" value="GH18_1"/>
    <property type="match status" value="1"/>
</dbReference>
<evidence type="ECO:0000256" key="8">
    <source>
        <dbReference type="ARBA" id="ARBA00023277"/>
    </source>
</evidence>
<keyword evidence="7" id="KW-0843">Virulence</keyword>
<keyword evidence="13" id="KW-0732">Signal</keyword>
<evidence type="ECO:0000259" key="14">
    <source>
        <dbReference type="PROSITE" id="PS50941"/>
    </source>
</evidence>
<dbReference type="OrthoDB" id="73875at2759"/>
<feature type="disulfide bond" evidence="11">
    <location>
        <begin position="73"/>
        <end position="87"/>
    </location>
</feature>
<name>W6QDN5_PENRF</name>
<dbReference type="InterPro" id="IPR036861">
    <property type="entry name" value="Endochitinase-like_sf"/>
</dbReference>
<dbReference type="Pfam" id="PF00187">
    <property type="entry name" value="Chitin_bind_1"/>
    <property type="match status" value="1"/>
</dbReference>
<dbReference type="PANTHER" id="PTHR11177">
    <property type="entry name" value="CHITINASE"/>
    <property type="match status" value="1"/>
</dbReference>
<evidence type="ECO:0000259" key="15">
    <source>
        <dbReference type="PROSITE" id="PS51910"/>
    </source>
</evidence>
<dbReference type="Gene3D" id="3.20.20.80">
    <property type="entry name" value="Glycosidases"/>
    <property type="match status" value="1"/>
</dbReference>
<dbReference type="PROSITE" id="PS51910">
    <property type="entry name" value="GH18_2"/>
    <property type="match status" value="1"/>
</dbReference>
<feature type="domain" description="Chitin-binding type-1" evidence="14">
    <location>
        <begin position="46"/>
        <end position="104"/>
    </location>
</feature>
<keyword evidence="5 12" id="KW-0378">Hydrolase</keyword>
<dbReference type="InterPro" id="IPR011583">
    <property type="entry name" value="Chitinase_II/V-like_cat"/>
</dbReference>
<dbReference type="InterPro" id="IPR001223">
    <property type="entry name" value="Glyco_hydro18_cat"/>
</dbReference>
<evidence type="ECO:0000313" key="17">
    <source>
        <dbReference type="Proteomes" id="UP000030686"/>
    </source>
</evidence>
<organism evidence="16 17">
    <name type="scientific">Penicillium roqueforti (strain FM164)</name>
    <dbReference type="NCBI Taxonomy" id="1365484"/>
    <lineage>
        <taxon>Eukaryota</taxon>
        <taxon>Fungi</taxon>
        <taxon>Dikarya</taxon>
        <taxon>Ascomycota</taxon>
        <taxon>Pezizomycotina</taxon>
        <taxon>Eurotiomycetes</taxon>
        <taxon>Eurotiomycetidae</taxon>
        <taxon>Eurotiales</taxon>
        <taxon>Aspergillaceae</taxon>
        <taxon>Penicillium</taxon>
    </lineage>
</organism>
<keyword evidence="17" id="KW-1185">Reference proteome</keyword>
<evidence type="ECO:0000256" key="9">
    <source>
        <dbReference type="ARBA" id="ARBA00023295"/>
    </source>
</evidence>
<evidence type="ECO:0000256" key="2">
    <source>
        <dbReference type="ARBA" id="ARBA00008682"/>
    </source>
</evidence>
<comment type="similarity">
    <text evidence="2">Belongs to the glycosyl hydrolase 18 family. Chitinase class V subfamily.</text>
</comment>
<dbReference type="InterPro" id="IPR018371">
    <property type="entry name" value="Chitin-binding_1_CS"/>
</dbReference>
<evidence type="ECO:0000256" key="4">
    <source>
        <dbReference type="ARBA" id="ARBA00022669"/>
    </source>
</evidence>
<dbReference type="GO" id="GO:0000272">
    <property type="term" value="P:polysaccharide catabolic process"/>
    <property type="evidence" value="ECO:0007669"/>
    <property type="project" value="UniProtKB-KW"/>
</dbReference>
<dbReference type="Proteomes" id="UP000030686">
    <property type="component" value="Unassembled WGS sequence"/>
</dbReference>
<dbReference type="InterPro" id="IPR001579">
    <property type="entry name" value="Glyco_hydro_18_chit_AS"/>
</dbReference>
<dbReference type="Pfam" id="PF00704">
    <property type="entry name" value="Glyco_hydro_18"/>
    <property type="match status" value="1"/>
</dbReference>
<dbReference type="SUPFAM" id="SSF54556">
    <property type="entry name" value="Chitinase insertion domain"/>
    <property type="match status" value="1"/>
</dbReference>
<dbReference type="SMART" id="SM00636">
    <property type="entry name" value="Glyco_18"/>
    <property type="match status" value="1"/>
</dbReference>
<keyword evidence="11" id="KW-1015">Disulfide bond</keyword>
<evidence type="ECO:0000313" key="16">
    <source>
        <dbReference type="EMBL" id="CDM34803.1"/>
    </source>
</evidence>
<dbReference type="PROSITE" id="PS00026">
    <property type="entry name" value="CHIT_BIND_I_1"/>
    <property type="match status" value="1"/>
</dbReference>
<dbReference type="GO" id="GO:0008061">
    <property type="term" value="F:chitin binding"/>
    <property type="evidence" value="ECO:0007669"/>
    <property type="project" value="UniProtKB-UniRule"/>
</dbReference>
<dbReference type="CDD" id="cd00035">
    <property type="entry name" value="ChtBD1"/>
    <property type="match status" value="1"/>
</dbReference>
<dbReference type="SUPFAM" id="SSF51445">
    <property type="entry name" value="(Trans)glycosidases"/>
    <property type="match status" value="1"/>
</dbReference>
<feature type="signal peptide" evidence="13">
    <location>
        <begin position="1"/>
        <end position="22"/>
    </location>
</feature>
<dbReference type="PROSITE" id="PS50941">
    <property type="entry name" value="CHIT_BIND_I_2"/>
    <property type="match status" value="1"/>
</dbReference>
<evidence type="ECO:0000256" key="11">
    <source>
        <dbReference type="PROSITE-ProRule" id="PRU00261"/>
    </source>
</evidence>
<dbReference type="STRING" id="1365484.W6QDN5"/>
<comment type="catalytic activity">
    <reaction evidence="1">
        <text>Random endo-hydrolysis of N-acetyl-beta-D-glucosaminide (1-&gt;4)-beta-linkages in chitin and chitodextrins.</text>
        <dbReference type="EC" id="3.2.1.14"/>
    </reaction>
</comment>
<feature type="chain" id="PRO_5004881952" description="chitinase" evidence="13">
    <location>
        <begin position="23"/>
        <end position="1272"/>
    </location>
</feature>
<evidence type="ECO:0000256" key="1">
    <source>
        <dbReference type="ARBA" id="ARBA00000822"/>
    </source>
</evidence>
<evidence type="ECO:0000256" key="12">
    <source>
        <dbReference type="RuleBase" id="RU000489"/>
    </source>
</evidence>
<dbReference type="OMA" id="RSWCCPP"/>
<dbReference type="Gene3D" id="3.10.50.10">
    <property type="match status" value="1"/>
</dbReference>